<proteinExistence type="predicted"/>
<reference evidence="2" key="1">
    <citation type="submission" date="2021-01" db="EMBL/GenBank/DDBJ databases">
        <title>Whole genome shotgun sequence of Actinoplanes siamensis NBRC 109076.</title>
        <authorList>
            <person name="Komaki H."/>
            <person name="Tamura T."/>
        </authorList>
    </citation>
    <scope>NUCLEOTIDE SEQUENCE</scope>
    <source>
        <strain evidence="2">NBRC 109076</strain>
    </source>
</reference>
<dbReference type="EMBL" id="BOMW01000068">
    <property type="protein sequence ID" value="GIF08815.1"/>
    <property type="molecule type" value="Genomic_DNA"/>
</dbReference>
<sequence>MSENVREDEVTQERRTARVGTVSGLALMTGATAMAAVGGGHHSVFATVLLGLLALGMAHAFTVEIRRQAHRRSNGRWGRPDLINIALLAGWAVVSLTIAAFPFPSSPVRVLALLLTASYATACAYFVVERRRAASVVLPPTPSMTESSRV</sequence>
<dbReference type="RefSeq" id="WP_203684161.1">
    <property type="nucleotide sequence ID" value="NZ_BOMW01000068.1"/>
</dbReference>
<evidence type="ECO:0000313" key="3">
    <source>
        <dbReference type="Proteomes" id="UP000629619"/>
    </source>
</evidence>
<feature type="transmembrane region" description="Helical" evidence="1">
    <location>
        <begin position="82"/>
        <end position="103"/>
    </location>
</feature>
<accession>A0A919TPE1</accession>
<name>A0A919TPE1_9ACTN</name>
<dbReference type="AlphaFoldDB" id="A0A919TPE1"/>
<protein>
    <submittedName>
        <fullName evidence="2">Uncharacterized protein</fullName>
    </submittedName>
</protein>
<feature type="transmembrane region" description="Helical" evidence="1">
    <location>
        <begin position="44"/>
        <end position="61"/>
    </location>
</feature>
<evidence type="ECO:0000313" key="2">
    <source>
        <dbReference type="EMBL" id="GIF08815.1"/>
    </source>
</evidence>
<feature type="transmembrane region" description="Helical" evidence="1">
    <location>
        <begin position="109"/>
        <end position="128"/>
    </location>
</feature>
<keyword evidence="1" id="KW-1133">Transmembrane helix</keyword>
<feature type="transmembrane region" description="Helical" evidence="1">
    <location>
        <begin position="21"/>
        <end position="38"/>
    </location>
</feature>
<dbReference type="Proteomes" id="UP000629619">
    <property type="component" value="Unassembled WGS sequence"/>
</dbReference>
<organism evidence="2 3">
    <name type="scientific">Actinoplanes siamensis</name>
    <dbReference type="NCBI Taxonomy" id="1223317"/>
    <lineage>
        <taxon>Bacteria</taxon>
        <taxon>Bacillati</taxon>
        <taxon>Actinomycetota</taxon>
        <taxon>Actinomycetes</taxon>
        <taxon>Micromonosporales</taxon>
        <taxon>Micromonosporaceae</taxon>
        <taxon>Actinoplanes</taxon>
    </lineage>
</organism>
<evidence type="ECO:0000256" key="1">
    <source>
        <dbReference type="SAM" id="Phobius"/>
    </source>
</evidence>
<comment type="caution">
    <text evidence="2">The sequence shown here is derived from an EMBL/GenBank/DDBJ whole genome shotgun (WGS) entry which is preliminary data.</text>
</comment>
<keyword evidence="3" id="KW-1185">Reference proteome</keyword>
<gene>
    <name evidence="2" type="ORF">Asi03nite_63530</name>
</gene>
<keyword evidence="1" id="KW-0472">Membrane</keyword>
<keyword evidence="1" id="KW-0812">Transmembrane</keyword>